<comment type="caution">
    <text evidence="2">The sequence shown here is derived from an EMBL/GenBank/DDBJ whole genome shotgun (WGS) entry which is preliminary data.</text>
</comment>
<gene>
    <name evidence="2" type="ORF">RINTHH_9340</name>
</gene>
<organism evidence="2 3">
    <name type="scientific">Richelia intracellularis HH01</name>
    <dbReference type="NCBI Taxonomy" id="1165094"/>
    <lineage>
        <taxon>Bacteria</taxon>
        <taxon>Bacillati</taxon>
        <taxon>Cyanobacteriota</taxon>
        <taxon>Cyanophyceae</taxon>
        <taxon>Nostocales</taxon>
        <taxon>Nostocaceae</taxon>
        <taxon>Richelia</taxon>
    </lineage>
</organism>
<dbReference type="Pfam" id="PF11282">
    <property type="entry name" value="DUF3082"/>
    <property type="match status" value="1"/>
</dbReference>
<proteinExistence type="predicted"/>
<evidence type="ECO:0000313" key="2">
    <source>
        <dbReference type="EMBL" id="CCH67089.1"/>
    </source>
</evidence>
<keyword evidence="1" id="KW-0472">Membrane</keyword>
<dbReference type="AlphaFoldDB" id="M1WRT7"/>
<accession>M1WRT7</accession>
<evidence type="ECO:0000256" key="1">
    <source>
        <dbReference type="SAM" id="Phobius"/>
    </source>
</evidence>
<protein>
    <submittedName>
        <fullName evidence="2">Uncharacterized protein</fullName>
    </submittedName>
</protein>
<reference evidence="2 3" key="1">
    <citation type="submission" date="2012-05" db="EMBL/GenBank/DDBJ databases">
        <authorList>
            <person name="Hilton J."/>
        </authorList>
    </citation>
    <scope>NUCLEOTIDE SEQUENCE [LARGE SCALE GENOMIC DNA]</scope>
    <source>
        <strain evidence="2 3">HH01</strain>
    </source>
</reference>
<evidence type="ECO:0000313" key="3">
    <source>
        <dbReference type="Proteomes" id="UP000053051"/>
    </source>
</evidence>
<dbReference type="STRING" id="1165094.RINTHH_9340"/>
<keyword evidence="1" id="KW-1133">Transmembrane helix</keyword>
<dbReference type="Proteomes" id="UP000053051">
    <property type="component" value="Unassembled WGS sequence"/>
</dbReference>
<dbReference type="EMBL" id="CAIY01000033">
    <property type="protein sequence ID" value="CCH67089.1"/>
    <property type="molecule type" value="Genomic_DNA"/>
</dbReference>
<reference evidence="3" key="2">
    <citation type="submission" date="2016-01" db="EMBL/GenBank/DDBJ databases">
        <title>Diatom-associated endosymboitic cyanobacterium lacks core nitrogen metabolism enzymes.</title>
        <authorList>
            <person name="Hilton J.A."/>
            <person name="Foster R.A."/>
            <person name="Tripp H.J."/>
            <person name="Carter B.J."/>
            <person name="Zehr J.P."/>
            <person name="Villareal T.A."/>
        </authorList>
    </citation>
    <scope>NUCLEOTIDE SEQUENCE [LARGE SCALE GENOMIC DNA]</scope>
    <source>
        <strain evidence="3">HH01</strain>
    </source>
</reference>
<feature type="transmembrane region" description="Helical" evidence="1">
    <location>
        <begin position="35"/>
        <end position="62"/>
    </location>
</feature>
<sequence>MYRLLISVATSLDNKPIHSNNFLVLNISSLVRNAILGLITMGMGVFSIVSLGLLILGLQVFIQKNNKK</sequence>
<name>M1WRT7_9NOST</name>
<keyword evidence="3" id="KW-1185">Reference proteome</keyword>
<dbReference type="InterPro" id="IPR021434">
    <property type="entry name" value="DUF3082"/>
</dbReference>
<keyword evidence="1" id="KW-0812">Transmembrane</keyword>